<dbReference type="EMBL" id="CP025938">
    <property type="protein sequence ID" value="AUS04504.1"/>
    <property type="molecule type" value="Genomic_DNA"/>
</dbReference>
<name>A0A2I7SF45_9FLAO</name>
<evidence type="ECO:0000313" key="2">
    <source>
        <dbReference type="Proteomes" id="UP000236592"/>
    </source>
</evidence>
<dbReference type="AlphaFoldDB" id="A0A2I7SF45"/>
<keyword evidence="2" id="KW-1185">Reference proteome</keyword>
<evidence type="ECO:0000313" key="1">
    <source>
        <dbReference type="EMBL" id="AUS04504.1"/>
    </source>
</evidence>
<accession>A0A2I7SF45</accession>
<organism evidence="1 2">
    <name type="scientific">Pseudotamlana carrageenivorans</name>
    <dbReference type="NCBI Taxonomy" id="2069432"/>
    <lineage>
        <taxon>Bacteria</taxon>
        <taxon>Pseudomonadati</taxon>
        <taxon>Bacteroidota</taxon>
        <taxon>Flavobacteriia</taxon>
        <taxon>Flavobacteriales</taxon>
        <taxon>Flavobacteriaceae</taxon>
        <taxon>Pseudotamlana</taxon>
    </lineage>
</organism>
<reference evidence="2" key="1">
    <citation type="submission" date="2018-01" db="EMBL/GenBank/DDBJ databases">
        <title>Complete genome of Tamlana sp. UJ94.</title>
        <authorList>
            <person name="Jung J."/>
            <person name="Chung D."/>
            <person name="Bae S.S."/>
            <person name="Baek K."/>
        </authorList>
    </citation>
    <scope>NUCLEOTIDE SEQUENCE [LARGE SCALE GENOMIC DNA]</scope>
    <source>
        <strain evidence="2">UJ94</strain>
    </source>
</reference>
<sequence>MCHNTNIANFLTWGNKTHTPQTNFFLAQVYFLDFMEYYFITSELILVIKFFNMNKNILSEGSRIKVNHLCNQPQGYIIEFVKEDVWNTMYDKHGKEVHRYLSKIKGQALVRLDSDCTDNSHIFSTIRLELIND</sequence>
<dbReference type="Proteomes" id="UP000236592">
    <property type="component" value="Chromosome"/>
</dbReference>
<proteinExistence type="predicted"/>
<dbReference type="KEGG" id="taj:C1A40_03005"/>
<gene>
    <name evidence="1" type="ORF">C1A40_03005</name>
</gene>
<protein>
    <submittedName>
        <fullName evidence="1">Uncharacterized protein</fullName>
    </submittedName>
</protein>